<organism evidence="2 3">
    <name type="scientific">Phytophthora megakarya</name>
    <dbReference type="NCBI Taxonomy" id="4795"/>
    <lineage>
        <taxon>Eukaryota</taxon>
        <taxon>Sar</taxon>
        <taxon>Stramenopiles</taxon>
        <taxon>Oomycota</taxon>
        <taxon>Peronosporomycetes</taxon>
        <taxon>Peronosporales</taxon>
        <taxon>Peronosporaceae</taxon>
        <taxon>Phytophthora</taxon>
    </lineage>
</organism>
<reference evidence="3" key="1">
    <citation type="submission" date="2017-03" db="EMBL/GenBank/DDBJ databases">
        <title>Phytopthora megakarya and P. palmivora, two closely related causual agents of cacao black pod achieved similar genome size and gene model numbers by different mechanisms.</title>
        <authorList>
            <person name="Ali S."/>
            <person name="Shao J."/>
            <person name="Larry D.J."/>
            <person name="Kronmiller B."/>
            <person name="Shen D."/>
            <person name="Strem M.D."/>
            <person name="Melnick R.L."/>
            <person name="Guiltinan M.J."/>
            <person name="Tyler B.M."/>
            <person name="Meinhardt L.W."/>
            <person name="Bailey B.A."/>
        </authorList>
    </citation>
    <scope>NUCLEOTIDE SEQUENCE [LARGE SCALE GENOMIC DNA]</scope>
    <source>
        <strain evidence="3">zdho120</strain>
    </source>
</reference>
<keyword evidence="3" id="KW-1185">Reference proteome</keyword>
<dbReference type="Proteomes" id="UP000198211">
    <property type="component" value="Unassembled WGS sequence"/>
</dbReference>
<proteinExistence type="predicted"/>
<feature type="region of interest" description="Disordered" evidence="1">
    <location>
        <begin position="233"/>
        <end position="253"/>
    </location>
</feature>
<name>A0A225V7C3_9STRA</name>
<feature type="region of interest" description="Disordered" evidence="1">
    <location>
        <begin position="330"/>
        <end position="349"/>
    </location>
</feature>
<dbReference type="EMBL" id="NBNE01007016">
    <property type="protein sequence ID" value="OWZ01212.1"/>
    <property type="molecule type" value="Genomic_DNA"/>
</dbReference>
<dbReference type="AlphaFoldDB" id="A0A225V7C3"/>
<sequence>MKHAVMIDSGTHCASVAVPVILKAFLHGHGNPVVKAVIGEFGVVMLEKMSTGGVLVHVRTAGAKRRLAGEELTSWANDLRSNAVPYLLTNTANDIFLALCELGARPLFLSPRDVNLQAQVVTPTWRYYFGSSETPFCLCVDDYRATRFRASRYGVSLPGAQDASGASLATALQHFLRHPATTVPSTRTRDSALETPQDEEPDSTAALLSTGDHFDAVDDDVDASSCTSVALDAMGPPVSGAETPMQDHEDDPMETAADADQDLLPPISAGKSDYNMEDGMETGFKRTGKSFADPNPYSALESFECDFELFEPSMGEDKYLSLLVIPRSSTTGEEVTHPKRSKKAKGTKRMDETPFQLLIRTAHEACLETSDDRVTHAADRLADAQQLHSTSKNMDLDKDYATGVVSDVLP</sequence>
<accession>A0A225V7C3</accession>
<gene>
    <name evidence="2" type="ORF">PHMEG_00027455</name>
</gene>
<feature type="region of interest" description="Disordered" evidence="1">
    <location>
        <begin position="179"/>
        <end position="205"/>
    </location>
</feature>
<evidence type="ECO:0000256" key="1">
    <source>
        <dbReference type="SAM" id="MobiDB-lite"/>
    </source>
</evidence>
<dbReference type="STRING" id="4795.A0A225V7C3"/>
<evidence type="ECO:0000313" key="2">
    <source>
        <dbReference type="EMBL" id="OWZ01212.1"/>
    </source>
</evidence>
<feature type="compositionally biased region" description="Basic residues" evidence="1">
    <location>
        <begin position="338"/>
        <end position="347"/>
    </location>
</feature>
<protein>
    <submittedName>
        <fullName evidence="2">Uncharacterized protein</fullName>
    </submittedName>
</protein>
<comment type="caution">
    <text evidence="2">The sequence shown here is derived from an EMBL/GenBank/DDBJ whole genome shotgun (WGS) entry which is preliminary data.</text>
</comment>
<evidence type="ECO:0000313" key="3">
    <source>
        <dbReference type="Proteomes" id="UP000198211"/>
    </source>
</evidence>